<dbReference type="SMART" id="SM00249">
    <property type="entry name" value="PHD"/>
    <property type="match status" value="3"/>
</dbReference>
<dbReference type="Proteomes" id="UP000834106">
    <property type="component" value="Chromosome 4"/>
</dbReference>
<evidence type="ECO:0000256" key="4">
    <source>
        <dbReference type="ARBA" id="ARBA00022833"/>
    </source>
</evidence>
<gene>
    <name evidence="10" type="ORF">FPE_LOCUS7822</name>
</gene>
<dbReference type="SUPFAM" id="SSF56741">
    <property type="entry name" value="Eukaryotic DNA topoisomerase I, N-terminal DNA-binding fragment"/>
    <property type="match status" value="1"/>
</dbReference>
<keyword evidence="7" id="KW-0413">Isomerase</keyword>
<feature type="domain" description="Zinc finger PHD-type" evidence="9">
    <location>
        <begin position="484"/>
        <end position="550"/>
    </location>
</feature>
<dbReference type="Pfam" id="PF22908">
    <property type="entry name" value="PHD_NSD"/>
    <property type="match status" value="1"/>
</dbReference>
<reference evidence="10" key="1">
    <citation type="submission" date="2023-05" db="EMBL/GenBank/DDBJ databases">
        <authorList>
            <person name="Huff M."/>
        </authorList>
    </citation>
    <scope>NUCLEOTIDE SEQUENCE</scope>
</reference>
<dbReference type="InterPro" id="IPR008336">
    <property type="entry name" value="TopoI_DNA-bd_euk"/>
</dbReference>
<feature type="domain" description="Zinc finger PHD-type" evidence="9">
    <location>
        <begin position="551"/>
        <end position="617"/>
    </location>
</feature>
<dbReference type="AlphaFoldDB" id="A0AAD2DMT7"/>
<evidence type="ECO:0000256" key="6">
    <source>
        <dbReference type="ARBA" id="ARBA00023125"/>
    </source>
</evidence>
<evidence type="ECO:0000256" key="3">
    <source>
        <dbReference type="ARBA" id="ARBA00022771"/>
    </source>
</evidence>
<evidence type="ECO:0000259" key="9">
    <source>
        <dbReference type="SMART" id="SM00249"/>
    </source>
</evidence>
<feature type="compositionally biased region" description="Low complexity" evidence="8">
    <location>
        <begin position="30"/>
        <end position="46"/>
    </location>
</feature>
<proteinExistence type="inferred from homology"/>
<dbReference type="CDD" id="cd15565">
    <property type="entry name" value="PHD2_NSD"/>
    <property type="match status" value="1"/>
</dbReference>
<evidence type="ECO:0000313" key="11">
    <source>
        <dbReference type="Proteomes" id="UP000834106"/>
    </source>
</evidence>
<dbReference type="InterPro" id="IPR055198">
    <property type="entry name" value="NSD_PHD"/>
</dbReference>
<dbReference type="InterPro" id="IPR001965">
    <property type="entry name" value="Znf_PHD"/>
</dbReference>
<evidence type="ECO:0000256" key="1">
    <source>
        <dbReference type="ARBA" id="ARBA00006645"/>
    </source>
</evidence>
<organism evidence="10 11">
    <name type="scientific">Fraxinus pennsylvanica</name>
    <dbReference type="NCBI Taxonomy" id="56036"/>
    <lineage>
        <taxon>Eukaryota</taxon>
        <taxon>Viridiplantae</taxon>
        <taxon>Streptophyta</taxon>
        <taxon>Embryophyta</taxon>
        <taxon>Tracheophyta</taxon>
        <taxon>Spermatophyta</taxon>
        <taxon>Magnoliopsida</taxon>
        <taxon>eudicotyledons</taxon>
        <taxon>Gunneridae</taxon>
        <taxon>Pentapetalae</taxon>
        <taxon>asterids</taxon>
        <taxon>lamiids</taxon>
        <taxon>Lamiales</taxon>
        <taxon>Oleaceae</taxon>
        <taxon>Oleeae</taxon>
        <taxon>Fraxinus</taxon>
    </lineage>
</organism>
<dbReference type="Gene3D" id="1.10.10.41">
    <property type="entry name" value="Yeast DNA topoisomerase - domain 1"/>
    <property type="match status" value="1"/>
</dbReference>
<dbReference type="EMBL" id="OU503039">
    <property type="protein sequence ID" value="CAI9760392.1"/>
    <property type="molecule type" value="Genomic_DNA"/>
</dbReference>
<dbReference type="PANTHER" id="PTHR46235:SF3">
    <property type="entry name" value="PHD FINGER-CONTAINING PROTEIN DDB_G0268158"/>
    <property type="match status" value="1"/>
</dbReference>
<dbReference type="GO" id="GO:0003917">
    <property type="term" value="F:DNA topoisomerase type I (single strand cut, ATP-independent) activity"/>
    <property type="evidence" value="ECO:0007669"/>
    <property type="project" value="InterPro"/>
</dbReference>
<evidence type="ECO:0000256" key="5">
    <source>
        <dbReference type="ARBA" id="ARBA00023029"/>
    </source>
</evidence>
<dbReference type="GO" id="GO:0003677">
    <property type="term" value="F:DNA binding"/>
    <property type="evidence" value="ECO:0007669"/>
    <property type="project" value="UniProtKB-KW"/>
</dbReference>
<feature type="region of interest" description="Disordered" evidence="8">
    <location>
        <begin position="215"/>
        <end position="286"/>
    </location>
</feature>
<dbReference type="InterPro" id="IPR036202">
    <property type="entry name" value="TopoI_DNA-bd_euk_N_sf"/>
</dbReference>
<evidence type="ECO:0000256" key="2">
    <source>
        <dbReference type="ARBA" id="ARBA00022723"/>
    </source>
</evidence>
<dbReference type="GO" id="GO:0005694">
    <property type="term" value="C:chromosome"/>
    <property type="evidence" value="ECO:0007669"/>
    <property type="project" value="InterPro"/>
</dbReference>
<feature type="compositionally biased region" description="Basic and acidic residues" evidence="8">
    <location>
        <begin position="1"/>
        <end position="13"/>
    </location>
</feature>
<keyword evidence="3" id="KW-0863">Zinc-finger</keyword>
<dbReference type="FunFam" id="1.10.10.41:FF:000001">
    <property type="entry name" value="DNA topoisomerase I"/>
    <property type="match status" value="1"/>
</dbReference>
<dbReference type="Pfam" id="PF02919">
    <property type="entry name" value="Topoisom_I_N"/>
    <property type="match status" value="1"/>
</dbReference>
<protein>
    <recommendedName>
        <fullName evidence="9">Zinc finger PHD-type domain-containing protein</fullName>
    </recommendedName>
</protein>
<comment type="similarity">
    <text evidence="1">Belongs to the type IB topoisomerase family.</text>
</comment>
<keyword evidence="6" id="KW-0238">DNA-binding</keyword>
<dbReference type="GO" id="GO:0006265">
    <property type="term" value="P:DNA topological change"/>
    <property type="evidence" value="ECO:0007669"/>
    <property type="project" value="InterPro"/>
</dbReference>
<keyword evidence="11" id="KW-1185">Reference proteome</keyword>
<evidence type="ECO:0000256" key="8">
    <source>
        <dbReference type="SAM" id="MobiDB-lite"/>
    </source>
</evidence>
<dbReference type="InterPro" id="IPR013034">
    <property type="entry name" value="DNA_topo_DNA_db_N_dom1"/>
</dbReference>
<keyword evidence="4" id="KW-0862">Zinc</keyword>
<feature type="compositionally biased region" description="Basic and acidic residues" evidence="8">
    <location>
        <begin position="47"/>
        <end position="63"/>
    </location>
</feature>
<evidence type="ECO:0000256" key="7">
    <source>
        <dbReference type="ARBA" id="ARBA00023235"/>
    </source>
</evidence>
<feature type="domain" description="Zinc finger PHD-type" evidence="9">
    <location>
        <begin position="422"/>
        <end position="479"/>
    </location>
</feature>
<feature type="compositionally biased region" description="Low complexity" evidence="8">
    <location>
        <begin position="76"/>
        <end position="107"/>
    </location>
</feature>
<feature type="region of interest" description="Disordered" evidence="8">
    <location>
        <begin position="664"/>
        <end position="712"/>
    </location>
</feature>
<dbReference type="Gene3D" id="3.30.40.10">
    <property type="entry name" value="Zinc/RING finger domain, C3HC4 (zinc finger)"/>
    <property type="match status" value="2"/>
</dbReference>
<name>A0AAD2DMT7_9LAMI</name>
<feature type="compositionally biased region" description="Basic and acidic residues" evidence="8">
    <location>
        <begin position="221"/>
        <end position="248"/>
    </location>
</feature>
<keyword evidence="5" id="KW-0799">Topoisomerase</keyword>
<dbReference type="GO" id="GO:0008270">
    <property type="term" value="F:zinc ion binding"/>
    <property type="evidence" value="ECO:0007669"/>
    <property type="project" value="UniProtKB-KW"/>
</dbReference>
<accession>A0AAD2DMT7</accession>
<feature type="region of interest" description="Disordered" evidence="8">
    <location>
        <begin position="1"/>
        <end position="143"/>
    </location>
</feature>
<sequence length="712" mass="78922">MAADASEKPKLMDDMDEDNEPSVFKRSRPSKQNQSNSLAQKSSSSQKLDRQLGRPIPDVRAENGKTFGVQKGKMISSSKSPPVKSPPCSLQASNSSAKASSPSYPKANLKHSEAYCSENVNQPMKVDKPSTGPAAEPNARSNATCLCKKSGIPNSDEEKLLAAINNQNGSALRDICSKKPSTVLSKRPAIEVNSAGQSSIKKRELFLASRPVNNKQASVKADTKVHDDEDHVQISQRMEKPAASDRKSSAVKKVTKVVSSSLNTTNKESKKVTEKSQDSKSSEVLPSSGEWQRWTTLVQSGVIFPPPYQPHGVMVLYKGKPVALTPEQEKVATMFAVMLDTDYINKPNFKENFMSDWKKILGKNHIIQNLEDCDFTPIYEWHQKEQEKKKQMTTEDIGTDNGVTSKKEDNKSDEIDDISASVCEICDDGGSLLCCQGKCMRSFHPTVKDGAEYHCKSLGYTDVEAEEMNTIDFYCANCKYNQHQCFVCGELGSSDESSHAEVFQCVNGACGRFYHPHCVGKLLHPRDKTEAEKHKQKIAAGKPFACPLHKCYVCEELEVKSEPHLQFAICRRCPKAYHRKCLPMEIAFEKDADKGIIQRAWNYLLPNRILIYCLNHKIDESISTPVRNHIKFPGVGDNKKTQPLGSSGEEKVVLEELNHTRLSRMVSGPPLADTSGKYPPPVPRPGLQANTFGFAAGPRRPPQNNSTGWLKE</sequence>
<evidence type="ECO:0000313" key="10">
    <source>
        <dbReference type="EMBL" id="CAI9760392.1"/>
    </source>
</evidence>
<feature type="compositionally biased region" description="Basic and acidic residues" evidence="8">
    <location>
        <begin position="267"/>
        <end position="281"/>
    </location>
</feature>
<dbReference type="PANTHER" id="PTHR46235">
    <property type="entry name" value="PHD FINGER-CONTAINING PROTEIN DDB_G0268158"/>
    <property type="match status" value="1"/>
</dbReference>
<feature type="compositionally biased region" description="Polar residues" evidence="8">
    <location>
        <begin position="702"/>
        <end position="712"/>
    </location>
</feature>
<keyword evidence="2" id="KW-0479">Metal-binding</keyword>
<feature type="region of interest" description="Disordered" evidence="8">
    <location>
        <begin position="386"/>
        <end position="411"/>
    </location>
</feature>
<dbReference type="InterPro" id="IPR013083">
    <property type="entry name" value="Znf_RING/FYVE/PHD"/>
</dbReference>